<dbReference type="EMBL" id="JACIDJ010000007">
    <property type="protein sequence ID" value="MBB3899968.1"/>
    <property type="molecule type" value="Genomic_DNA"/>
</dbReference>
<keyword evidence="3" id="KW-1185">Reference proteome</keyword>
<protein>
    <submittedName>
        <fullName evidence="2">Sugar lactone lactonase YvrE</fullName>
    </submittedName>
</protein>
<reference evidence="2 3" key="1">
    <citation type="submission" date="2020-08" db="EMBL/GenBank/DDBJ databases">
        <title>Genomic Encyclopedia of Type Strains, Phase IV (KMG-IV): sequencing the most valuable type-strain genomes for metagenomic binning, comparative biology and taxonomic classification.</title>
        <authorList>
            <person name="Goeker M."/>
        </authorList>
    </citation>
    <scope>NUCLEOTIDE SEQUENCE [LARGE SCALE GENOMIC DNA]</scope>
    <source>
        <strain evidence="2 3">DSM 19979</strain>
    </source>
</reference>
<gene>
    <name evidence="2" type="ORF">GGQ83_003435</name>
</gene>
<proteinExistence type="predicted"/>
<dbReference type="RefSeq" id="WP_184386196.1">
    <property type="nucleotide sequence ID" value="NZ_JACIDJ010000007.1"/>
</dbReference>
<evidence type="ECO:0000313" key="2">
    <source>
        <dbReference type="EMBL" id="MBB3899968.1"/>
    </source>
</evidence>
<dbReference type="AlphaFoldDB" id="A0A840ADG0"/>
<accession>A0A840ADG0</accession>
<sequence>MTDHTTLPPRGESAVFPLPPMTATGGPPELSGLVLSGDGRLTVAAHGVGLAVRLEAEDAAQLALMLWQLSGRLAAERTEAAERAGDALDAITASFSGGAGHA</sequence>
<evidence type="ECO:0000256" key="1">
    <source>
        <dbReference type="SAM" id="MobiDB-lite"/>
    </source>
</evidence>
<comment type="caution">
    <text evidence="2">The sequence shown here is derived from an EMBL/GenBank/DDBJ whole genome shotgun (WGS) entry which is preliminary data.</text>
</comment>
<feature type="region of interest" description="Disordered" evidence="1">
    <location>
        <begin position="1"/>
        <end position="24"/>
    </location>
</feature>
<dbReference type="Proteomes" id="UP000553193">
    <property type="component" value="Unassembled WGS sequence"/>
</dbReference>
<organism evidence="2 3">
    <name type="scientific">Roseococcus suduntuyensis</name>
    <dbReference type="NCBI Taxonomy" id="455361"/>
    <lineage>
        <taxon>Bacteria</taxon>
        <taxon>Pseudomonadati</taxon>
        <taxon>Pseudomonadota</taxon>
        <taxon>Alphaproteobacteria</taxon>
        <taxon>Acetobacterales</taxon>
        <taxon>Roseomonadaceae</taxon>
        <taxon>Roseococcus</taxon>
    </lineage>
</organism>
<name>A0A840ADG0_9PROT</name>
<evidence type="ECO:0000313" key="3">
    <source>
        <dbReference type="Proteomes" id="UP000553193"/>
    </source>
</evidence>